<comment type="function">
    <text evidence="8">Uptake of L-lactate across the membrane. Can also transport D-lactate and glycolate.</text>
</comment>
<evidence type="ECO:0000256" key="5">
    <source>
        <dbReference type="ARBA" id="ARBA00022692"/>
    </source>
</evidence>
<feature type="transmembrane region" description="Helical" evidence="8">
    <location>
        <begin position="147"/>
        <end position="169"/>
    </location>
</feature>
<reference evidence="10" key="1">
    <citation type="journal article" date="2019" name="Int. J. Syst. Evol. Microbiol.">
        <title>The Global Catalogue of Microorganisms (GCM) 10K type strain sequencing project: providing services to taxonomists for standard genome sequencing and annotation.</title>
        <authorList>
            <consortium name="The Broad Institute Genomics Platform"/>
            <consortium name="The Broad Institute Genome Sequencing Center for Infectious Disease"/>
            <person name="Wu L."/>
            <person name="Ma J."/>
        </authorList>
    </citation>
    <scope>NUCLEOTIDE SEQUENCE [LARGE SCALE GENOMIC DNA]</scope>
    <source>
        <strain evidence="10">JCM 11882</strain>
    </source>
</reference>
<feature type="transmembrane region" description="Helical" evidence="8">
    <location>
        <begin position="297"/>
        <end position="315"/>
    </location>
</feature>
<evidence type="ECO:0000256" key="3">
    <source>
        <dbReference type="ARBA" id="ARBA00022448"/>
    </source>
</evidence>
<evidence type="ECO:0000256" key="4">
    <source>
        <dbReference type="ARBA" id="ARBA00022475"/>
    </source>
</evidence>
<evidence type="ECO:0000256" key="8">
    <source>
        <dbReference type="RuleBase" id="RU365092"/>
    </source>
</evidence>
<dbReference type="PANTHER" id="PTHR30003">
    <property type="entry name" value="L-LACTATE PERMEASE"/>
    <property type="match status" value="1"/>
</dbReference>
<keyword evidence="5 8" id="KW-0812">Transmembrane</keyword>
<dbReference type="Proteomes" id="UP001595836">
    <property type="component" value="Unassembled WGS sequence"/>
</dbReference>
<organism evidence="9 10">
    <name type="scientific">Dietzia aurantiaca</name>
    <dbReference type="NCBI Taxonomy" id="983873"/>
    <lineage>
        <taxon>Bacteria</taxon>
        <taxon>Bacillati</taxon>
        <taxon>Actinomycetota</taxon>
        <taxon>Actinomycetes</taxon>
        <taxon>Mycobacteriales</taxon>
        <taxon>Dietziaceae</taxon>
        <taxon>Dietzia</taxon>
    </lineage>
</organism>
<comment type="subcellular location">
    <subcellularLocation>
        <location evidence="1 8">Cell membrane</location>
        <topology evidence="1 8">Multi-pass membrane protein</topology>
    </subcellularLocation>
</comment>
<feature type="transmembrane region" description="Helical" evidence="8">
    <location>
        <begin position="57"/>
        <end position="80"/>
    </location>
</feature>
<feature type="transmembrane region" description="Helical" evidence="8">
    <location>
        <begin position="267"/>
        <end position="291"/>
    </location>
</feature>
<keyword evidence="3 8" id="KW-0813">Transport</keyword>
<keyword evidence="10" id="KW-1185">Reference proteome</keyword>
<feature type="transmembrane region" description="Helical" evidence="8">
    <location>
        <begin position="210"/>
        <end position="231"/>
    </location>
</feature>
<comment type="caution">
    <text evidence="9">The sequence shown here is derived from an EMBL/GenBank/DDBJ whole genome shotgun (WGS) entry which is preliminary data.</text>
</comment>
<dbReference type="InterPro" id="IPR003804">
    <property type="entry name" value="Lactate_perm"/>
</dbReference>
<feature type="transmembrane region" description="Helical" evidence="8">
    <location>
        <begin position="336"/>
        <end position="359"/>
    </location>
</feature>
<evidence type="ECO:0000313" key="9">
    <source>
        <dbReference type="EMBL" id="MFC4755941.1"/>
    </source>
</evidence>
<protein>
    <recommendedName>
        <fullName evidence="8">L-lactate permease</fullName>
    </recommendedName>
</protein>
<feature type="transmembrane region" description="Helical" evidence="8">
    <location>
        <begin position="365"/>
        <end position="387"/>
    </location>
</feature>
<keyword evidence="4 8" id="KW-1003">Cell membrane</keyword>
<evidence type="ECO:0000256" key="6">
    <source>
        <dbReference type="ARBA" id="ARBA00022989"/>
    </source>
</evidence>
<feature type="transmembrane region" description="Helical" evidence="8">
    <location>
        <begin position="124"/>
        <end position="140"/>
    </location>
</feature>
<sequence>MSQHLGSAAALAPIALVLALLALRVPSLVAGVAGLGCTVLAAVAVFRPTADQISTTFGQMGPTVLEVALILLGGVMLSVVMSRAGAQKRIAGWLERVEPGPDRIVTILLLVFGLTPFMESVTGFGLGVVITAPLLVRIGLGPVRAVVTGLLGLVLVPWGSLAPGTLVAAELGGQGFAELGYRSALLTLPVLVVSMIAVLVVLGRRPAVRLAGLAAAVVLAQWVALVGANLFVGAPPAGLIASLAVTVLLLGISRVRHGGLPVVDRALMRAVVPYLVLLTGILGTSAAIGLAGSPPGLEWLAGPAVWINIAALIAISTSGVPRPAVVPLVREALRTWATVAGNAVVFMLIGVVMAATGMAGHLASLATGAGDVFVALIPAMGALGGYLTGSNTGAAAMFSAATTGAAASLGADPLTALAGQNVAGSYAIIVSPPRVALAVGVVMAGRSRLPGAATRALATAVVCATALLGAAVAVSA</sequence>
<feature type="transmembrane region" description="Helical" evidence="8">
    <location>
        <begin position="456"/>
        <end position="474"/>
    </location>
</feature>
<keyword evidence="7 8" id="KW-0472">Membrane</keyword>
<dbReference type="RefSeq" id="WP_344996085.1">
    <property type="nucleotide sequence ID" value="NZ_BAABCD010000054.1"/>
</dbReference>
<accession>A0ABV9PSU1</accession>
<gene>
    <name evidence="9" type="ORF">ACFO7U_14310</name>
</gene>
<evidence type="ECO:0000313" key="10">
    <source>
        <dbReference type="Proteomes" id="UP001595836"/>
    </source>
</evidence>
<dbReference type="EMBL" id="JBHSHP010000055">
    <property type="protein sequence ID" value="MFC4755941.1"/>
    <property type="molecule type" value="Genomic_DNA"/>
</dbReference>
<keyword evidence="6 8" id="KW-1133">Transmembrane helix</keyword>
<evidence type="ECO:0000256" key="2">
    <source>
        <dbReference type="ARBA" id="ARBA00010100"/>
    </source>
</evidence>
<name>A0ABV9PSU1_9ACTN</name>
<proteinExistence type="inferred from homology"/>
<dbReference type="PANTHER" id="PTHR30003:SF0">
    <property type="entry name" value="GLYCOLATE PERMEASE GLCA-RELATED"/>
    <property type="match status" value="1"/>
</dbReference>
<dbReference type="Pfam" id="PF02652">
    <property type="entry name" value="Lactate_perm"/>
    <property type="match status" value="2"/>
</dbReference>
<evidence type="ECO:0000256" key="7">
    <source>
        <dbReference type="ARBA" id="ARBA00023136"/>
    </source>
</evidence>
<feature type="transmembrane region" description="Helical" evidence="8">
    <location>
        <begin position="181"/>
        <end position="203"/>
    </location>
</feature>
<evidence type="ECO:0000256" key="1">
    <source>
        <dbReference type="ARBA" id="ARBA00004651"/>
    </source>
</evidence>
<feature type="transmembrane region" description="Helical" evidence="8">
    <location>
        <begin position="237"/>
        <end position="255"/>
    </location>
</feature>
<comment type="similarity">
    <text evidence="2 8">Belongs to the lactate permease family.</text>
</comment>